<accession>A0A0F9PP21</accession>
<dbReference type="Gene3D" id="1.25.40.10">
    <property type="entry name" value="Tetratricopeptide repeat domain"/>
    <property type="match status" value="3"/>
</dbReference>
<dbReference type="SUPFAM" id="SSF48452">
    <property type="entry name" value="TPR-like"/>
    <property type="match status" value="3"/>
</dbReference>
<dbReference type="SMART" id="SM00028">
    <property type="entry name" value="TPR"/>
    <property type="match status" value="7"/>
</dbReference>
<sequence length="1900" mass="224095">MTVKNPNDFYKDILGLIGQCFIDAFGTLLGRALGYGLKELIESLKKWYFNRTVGKKAIERVINSFKEQLSVGKHKEQYEDYLKRWSSGYGLEIHHDSRKARKKIKTFFEQNADLDYMRGYLENLRRSLRKITTFQIWKDFLKESLDNKSVFRILFIPQLETKESDEEIYEKISEIIKLTFLETREPDLLLIQIFLAVERSQAFLESEIPEIMNKLTIRLSEIQEQYFREEKTELEFIKRSINELSNLLYTIYQKPKELANEIVSEIIQNITIEKEEIKILSSSLLKHDEKLQEHDEIVQEQHETFQSHLYVIEDRLKEIKTQKQGITEETVEEALKFEHFSDPISNSTELSELEDKGDFLENRLCGKFINILGGKVLDWQRLKEEIIDFSWVEFPYEKKSYFSLYFIYGKYGVGKTTYLFYWLDKCLSSENCWFKTVIFLNPDKGKWDDNEIVKQLEKFDPKITIVAIDALYRENDNDTSFMKKFQSILDYIIGNNFKVIITLRESHFKILQKNFPARVVFHAIPYKIRPSKVSTEIILNKYLDFYEVNSVPELNDIGSAEAITLLYKKSEKGLPYYIHHFVKMLNLENHPFSKNEVEKIPLGVTNLIFYTIDGEFYIKDNKSLYFVLNMLRNQRKSQSLSFEFLKYFIEWYNKGISTEVNFNEILNKLSTLKLYLNPKPFIFKVSKDASSKYKEVDLKIDRFHLDEIWKESINYGLNKPDNLALPFKSLEQFFTVLKRYNSKKDEFIEAVKTYLNKNLVEHYNYESEYLTVILLTDLAKLDNKQISYCTEIFQNSNFKINFSEFYLNYIRTELSLAWFIAALDLRELGKFEEAEEYIKEALKIKVFKLALHTYIQLLERKLANATREESERIINNIKSLYYELVDLDKKDNITRQSRANFYKRIGEFDEGEKYFEEAYELDNDYVPILLSYGVFCKEMGGMLWNVKREEAKEYMDKGLQLFKKGKTIAEKSGFSERELLNAFAIFLVDLAGKAEEYDEKIEFDIQADDIWKKIVSKFRRPRDINSYSNFLIKVGWRLKDRYPDGKYGENLEIAERLLRQSMNDDNHPITQHILARLLYKYKINTIKDYSGKQKLFEEAVDLLIKSANNPSVILLVNPIIHKASCKNELGRLYMDWVYQIDEEEFEWSKELIRLAKDNLVEAKNIEENNLSYRHLCSVYQSLAILHINYYKGIKASKKASKYAEKAVELAKKIGWSLKNFFEDLINIGDEYIEYQPKLALNFFQRAAEIEENNYQVLLRLATCYSKVADKENFEENIKKSINSYDELIKMAKSVYEFIRLRNLIKTDIKDKLKQYFDPLWIKCLESMKTCSIQIVEQKKKFFWEYFEDYINFSKDLIDLGRSVFYEKIDYAIELFEKTNEILAEWIQMFQDTRLYGELKLEYSDLDSKSQQIITLQDACKAWIKKLIPLRSKVLSEELMGIKELMELEIETSGKLDEINRVIQISKEYIDIFFPLEIIKNDKLEDFGDLFLACNENEYAYDCFKELIRRKYRLPQNLTNLSKVKIKQGRFEEAVKIMKNLIKLDFSVDKDSTQNLIIKCRKAINVKNHISKGLRLMLKLGGKSGNISQQKLASSYYKMGKKLLIIRNNLDVSQILKVIFKEEDYISDITLLNRIPISINIIKSYLWKARELGFYLPRELEKLLDKFEPHLSKDYLYTSLGLRKIAERANNIIEHLNFTKASFFALYFLTMSIGEVSHQNEALSKKWGQTGGNLTGISKKSIIKIVPDILIKCFLHSVDNNYSNSTSWSQLGNLYLEIGKLNNSLDFLYESEFALNRSKKGNRFSLYGLGKLAEIRGEHTKARDYYIKTIEITGNIVDNETEKISIFKNLANHLIIMGFIEDAIEVCEKIKIKLSNRQKLLMNIRIMSLKNQLARGISVQL</sequence>
<dbReference type="InterPro" id="IPR027417">
    <property type="entry name" value="P-loop_NTPase"/>
</dbReference>
<name>A0A0F9PP21_9ZZZZ</name>
<dbReference type="Pfam" id="PF13181">
    <property type="entry name" value="TPR_8"/>
    <property type="match status" value="3"/>
</dbReference>
<dbReference type="InterPro" id="IPR011990">
    <property type="entry name" value="TPR-like_helical_dom_sf"/>
</dbReference>
<comment type="caution">
    <text evidence="1">The sequence shown here is derived from an EMBL/GenBank/DDBJ whole genome shotgun (WGS) entry which is preliminary data.</text>
</comment>
<dbReference type="Gene3D" id="3.40.50.300">
    <property type="entry name" value="P-loop containing nucleotide triphosphate hydrolases"/>
    <property type="match status" value="1"/>
</dbReference>
<gene>
    <name evidence="1" type="ORF">LCGC14_0875690</name>
</gene>
<dbReference type="SUPFAM" id="SSF52540">
    <property type="entry name" value="P-loop containing nucleoside triphosphate hydrolases"/>
    <property type="match status" value="1"/>
</dbReference>
<dbReference type="InterPro" id="IPR019734">
    <property type="entry name" value="TPR_rpt"/>
</dbReference>
<dbReference type="EMBL" id="LAZR01002727">
    <property type="protein sequence ID" value="KKN26337.1"/>
    <property type="molecule type" value="Genomic_DNA"/>
</dbReference>
<evidence type="ECO:0008006" key="2">
    <source>
        <dbReference type="Google" id="ProtNLM"/>
    </source>
</evidence>
<proteinExistence type="predicted"/>
<protein>
    <recommendedName>
        <fullName evidence="2">Tetratricopeptide repeat protein</fullName>
    </recommendedName>
</protein>
<evidence type="ECO:0000313" key="1">
    <source>
        <dbReference type="EMBL" id="KKN26337.1"/>
    </source>
</evidence>
<organism evidence="1">
    <name type="scientific">marine sediment metagenome</name>
    <dbReference type="NCBI Taxonomy" id="412755"/>
    <lineage>
        <taxon>unclassified sequences</taxon>
        <taxon>metagenomes</taxon>
        <taxon>ecological metagenomes</taxon>
    </lineage>
</organism>
<reference evidence="1" key="1">
    <citation type="journal article" date="2015" name="Nature">
        <title>Complex archaea that bridge the gap between prokaryotes and eukaryotes.</title>
        <authorList>
            <person name="Spang A."/>
            <person name="Saw J.H."/>
            <person name="Jorgensen S.L."/>
            <person name="Zaremba-Niedzwiedzka K."/>
            <person name="Martijn J."/>
            <person name="Lind A.E."/>
            <person name="van Eijk R."/>
            <person name="Schleper C."/>
            <person name="Guy L."/>
            <person name="Ettema T.J."/>
        </authorList>
    </citation>
    <scope>NUCLEOTIDE SEQUENCE</scope>
</reference>